<dbReference type="Proteomes" id="UP001372338">
    <property type="component" value="Unassembled WGS sequence"/>
</dbReference>
<name>A0AAN9FF50_CROPI</name>
<dbReference type="FunFam" id="2.170.150.80:FF:000009">
    <property type="entry name" value="NAC domain-containing protein 8"/>
    <property type="match status" value="1"/>
</dbReference>
<evidence type="ECO:0000256" key="5">
    <source>
        <dbReference type="SAM" id="MobiDB-lite"/>
    </source>
</evidence>
<gene>
    <name evidence="7" type="ORF">RIF29_16301</name>
</gene>
<accession>A0AAN9FF50</accession>
<dbReference type="PANTHER" id="PTHR31079:SF9">
    <property type="entry name" value="SUPPRESSOR OF GAMMA RESPONSE 1"/>
    <property type="match status" value="1"/>
</dbReference>
<sequence length="470" mass="51741">MAGPSWLVDKSRIATKIKSAAGRVEFKSNPTKICPNCQYVIDNSDVAQEWPGLPKGVKFDPTDQEIISHLMAKVGVGNSKPHPFIDEFITTIEGSDGLCYAHPKNLPGIKEDGSVSHFFHRAIKAYNTGSRKRRKIQSNDSGVLRWHKTGMTKEVKLNGAQKGYKKIMVLYASKTDKRNWVAHQYHLGTEKEENDGEYVISKVFYQQDKSADKGDEDISEATETTEATIAKADPVTPKSVTPDPPRNEKQCSDVAPGQELPPVPQVQMECLDEIIADCFGIAKTDLSGVETQHTEMMDADENDADEGQALWNSEELAKTDLSVVETQHNAVMDDKENVANENDADENNADKNNADENNADENNADEGWWLNESQLLLSSQQLVEGLSICDDLLLSQSPLRDGENGEHKDKPSLSVYADLGPESLKKDIEECQNLALDTANNDDTSSGLSQLEFCSQDSFLAFGGGCKAIN</sequence>
<evidence type="ECO:0000313" key="8">
    <source>
        <dbReference type="Proteomes" id="UP001372338"/>
    </source>
</evidence>
<dbReference type="InterPro" id="IPR044799">
    <property type="entry name" value="SOG1-like"/>
</dbReference>
<feature type="domain" description="NAC" evidence="6">
    <location>
        <begin position="53"/>
        <end position="206"/>
    </location>
</feature>
<evidence type="ECO:0000313" key="7">
    <source>
        <dbReference type="EMBL" id="KAK7275192.1"/>
    </source>
</evidence>
<dbReference type="PROSITE" id="PS51005">
    <property type="entry name" value="NAC"/>
    <property type="match status" value="1"/>
</dbReference>
<evidence type="ECO:0000256" key="1">
    <source>
        <dbReference type="ARBA" id="ARBA00023015"/>
    </source>
</evidence>
<protein>
    <recommendedName>
        <fullName evidence="6">NAC domain-containing protein</fullName>
    </recommendedName>
</protein>
<dbReference type="GO" id="GO:0003700">
    <property type="term" value="F:DNA-binding transcription factor activity"/>
    <property type="evidence" value="ECO:0007669"/>
    <property type="project" value="InterPro"/>
</dbReference>
<dbReference type="Gene3D" id="2.170.150.80">
    <property type="entry name" value="NAC domain"/>
    <property type="match status" value="1"/>
</dbReference>
<dbReference type="Pfam" id="PF02365">
    <property type="entry name" value="NAM"/>
    <property type="match status" value="1"/>
</dbReference>
<organism evidence="7 8">
    <name type="scientific">Crotalaria pallida</name>
    <name type="common">Smooth rattlebox</name>
    <name type="synonym">Crotalaria striata</name>
    <dbReference type="NCBI Taxonomy" id="3830"/>
    <lineage>
        <taxon>Eukaryota</taxon>
        <taxon>Viridiplantae</taxon>
        <taxon>Streptophyta</taxon>
        <taxon>Embryophyta</taxon>
        <taxon>Tracheophyta</taxon>
        <taxon>Spermatophyta</taxon>
        <taxon>Magnoliopsida</taxon>
        <taxon>eudicotyledons</taxon>
        <taxon>Gunneridae</taxon>
        <taxon>Pentapetalae</taxon>
        <taxon>rosids</taxon>
        <taxon>fabids</taxon>
        <taxon>Fabales</taxon>
        <taxon>Fabaceae</taxon>
        <taxon>Papilionoideae</taxon>
        <taxon>50 kb inversion clade</taxon>
        <taxon>genistoids sensu lato</taxon>
        <taxon>core genistoids</taxon>
        <taxon>Crotalarieae</taxon>
        <taxon>Crotalaria</taxon>
    </lineage>
</organism>
<proteinExistence type="predicted"/>
<keyword evidence="8" id="KW-1185">Reference proteome</keyword>
<comment type="caution">
    <text evidence="7">The sequence shown here is derived from an EMBL/GenBank/DDBJ whole genome shotgun (WGS) entry which is preliminary data.</text>
</comment>
<dbReference type="InterPro" id="IPR003441">
    <property type="entry name" value="NAC-dom"/>
</dbReference>
<reference evidence="7 8" key="1">
    <citation type="submission" date="2024-01" db="EMBL/GenBank/DDBJ databases">
        <title>The genomes of 5 underutilized Papilionoideae crops provide insights into root nodulation and disease resistanc.</title>
        <authorList>
            <person name="Yuan L."/>
        </authorList>
    </citation>
    <scope>NUCLEOTIDE SEQUENCE [LARGE SCALE GENOMIC DNA]</scope>
    <source>
        <strain evidence="7">ZHUSHIDOU_FW_LH</strain>
        <tissue evidence="7">Leaf</tissue>
    </source>
</reference>
<dbReference type="GO" id="GO:0000976">
    <property type="term" value="F:transcription cis-regulatory region binding"/>
    <property type="evidence" value="ECO:0007669"/>
    <property type="project" value="TreeGrafter"/>
</dbReference>
<keyword evidence="4" id="KW-0539">Nucleus</keyword>
<evidence type="ECO:0000256" key="3">
    <source>
        <dbReference type="ARBA" id="ARBA00023163"/>
    </source>
</evidence>
<keyword evidence="2" id="KW-0238">DNA-binding</keyword>
<evidence type="ECO:0000256" key="2">
    <source>
        <dbReference type="ARBA" id="ARBA00023125"/>
    </source>
</evidence>
<dbReference type="SUPFAM" id="SSF101941">
    <property type="entry name" value="NAC domain"/>
    <property type="match status" value="1"/>
</dbReference>
<feature type="region of interest" description="Disordered" evidence="5">
    <location>
        <begin position="330"/>
        <end position="364"/>
    </location>
</feature>
<dbReference type="EMBL" id="JAYWIO010000003">
    <property type="protein sequence ID" value="KAK7275192.1"/>
    <property type="molecule type" value="Genomic_DNA"/>
</dbReference>
<dbReference type="InterPro" id="IPR036093">
    <property type="entry name" value="NAC_dom_sf"/>
</dbReference>
<dbReference type="AlphaFoldDB" id="A0AAN9FF50"/>
<keyword evidence="3" id="KW-0804">Transcription</keyword>
<feature type="region of interest" description="Disordered" evidence="5">
    <location>
        <begin position="227"/>
        <end position="260"/>
    </location>
</feature>
<keyword evidence="1" id="KW-0805">Transcription regulation</keyword>
<dbReference type="PANTHER" id="PTHR31079">
    <property type="entry name" value="NAC DOMAIN-CONTAINING PROTEIN 73"/>
    <property type="match status" value="1"/>
</dbReference>
<evidence type="ECO:0000256" key="4">
    <source>
        <dbReference type="ARBA" id="ARBA00023242"/>
    </source>
</evidence>
<dbReference type="GO" id="GO:0005634">
    <property type="term" value="C:nucleus"/>
    <property type="evidence" value="ECO:0007669"/>
    <property type="project" value="TreeGrafter"/>
</dbReference>
<evidence type="ECO:0000259" key="6">
    <source>
        <dbReference type="PROSITE" id="PS51005"/>
    </source>
</evidence>